<reference evidence="1 2" key="1">
    <citation type="journal article" date="2012" name="Nat. Biotechnol.">
        <title>Draft genome sequence of pigeonpea (Cajanus cajan), an orphan legume crop of resource-poor farmers.</title>
        <authorList>
            <person name="Varshney R.K."/>
            <person name="Chen W."/>
            <person name="Li Y."/>
            <person name="Bharti A.K."/>
            <person name="Saxena R.K."/>
            <person name="Schlueter J.A."/>
            <person name="Donoghue M.T."/>
            <person name="Azam S."/>
            <person name="Fan G."/>
            <person name="Whaley A.M."/>
            <person name="Farmer A.D."/>
            <person name="Sheridan J."/>
            <person name="Iwata A."/>
            <person name="Tuteja R."/>
            <person name="Penmetsa R.V."/>
            <person name="Wu W."/>
            <person name="Upadhyaya H.D."/>
            <person name="Yang S.P."/>
            <person name="Shah T."/>
            <person name="Saxena K.B."/>
            <person name="Michael T."/>
            <person name="McCombie W.R."/>
            <person name="Yang B."/>
            <person name="Zhang G."/>
            <person name="Yang H."/>
            <person name="Wang J."/>
            <person name="Spillane C."/>
            <person name="Cook D.R."/>
            <person name="May G.D."/>
            <person name="Xu X."/>
            <person name="Jackson S.A."/>
        </authorList>
    </citation>
    <scope>NUCLEOTIDE SEQUENCE [LARGE SCALE GENOMIC DNA]</scope>
    <source>
        <strain evidence="2">cv. Asha</strain>
    </source>
</reference>
<protein>
    <recommendedName>
        <fullName evidence="3">Reverse transcriptase domain-containing protein</fullName>
    </recommendedName>
</protein>
<name>A0A151TVE2_CAJCA</name>
<keyword evidence="2" id="KW-1185">Reference proteome</keyword>
<evidence type="ECO:0008006" key="3">
    <source>
        <dbReference type="Google" id="ProtNLM"/>
    </source>
</evidence>
<sequence length="67" mass="7729">MRDLMNLFSQYGDNFGHCINLKKCHFFYHGALSLSRVVHVHDLLGFLVGHLPLVYLGVPLFKRESRA</sequence>
<accession>A0A151TVE2</accession>
<gene>
    <name evidence="1" type="ORF">KK1_010260</name>
</gene>
<dbReference type="Gramene" id="C.cajan_09976.t">
    <property type="protein sequence ID" value="C.cajan_09976.t.cds1"/>
    <property type="gene ID" value="C.cajan_09976"/>
</dbReference>
<organism evidence="1 2">
    <name type="scientific">Cajanus cajan</name>
    <name type="common">Pigeon pea</name>
    <name type="synonym">Cajanus indicus</name>
    <dbReference type="NCBI Taxonomy" id="3821"/>
    <lineage>
        <taxon>Eukaryota</taxon>
        <taxon>Viridiplantae</taxon>
        <taxon>Streptophyta</taxon>
        <taxon>Embryophyta</taxon>
        <taxon>Tracheophyta</taxon>
        <taxon>Spermatophyta</taxon>
        <taxon>Magnoliopsida</taxon>
        <taxon>eudicotyledons</taxon>
        <taxon>Gunneridae</taxon>
        <taxon>Pentapetalae</taxon>
        <taxon>rosids</taxon>
        <taxon>fabids</taxon>
        <taxon>Fabales</taxon>
        <taxon>Fabaceae</taxon>
        <taxon>Papilionoideae</taxon>
        <taxon>50 kb inversion clade</taxon>
        <taxon>NPAAA clade</taxon>
        <taxon>indigoferoid/millettioid clade</taxon>
        <taxon>Phaseoleae</taxon>
        <taxon>Cajanus</taxon>
    </lineage>
</organism>
<evidence type="ECO:0000313" key="1">
    <source>
        <dbReference type="EMBL" id="KYP71017.1"/>
    </source>
</evidence>
<dbReference type="EMBL" id="CM003605">
    <property type="protein sequence ID" value="KYP71017.1"/>
    <property type="molecule type" value="Genomic_DNA"/>
</dbReference>
<evidence type="ECO:0000313" key="2">
    <source>
        <dbReference type="Proteomes" id="UP000075243"/>
    </source>
</evidence>
<proteinExistence type="predicted"/>
<dbReference type="Proteomes" id="UP000075243">
    <property type="component" value="Chromosome 3"/>
</dbReference>
<dbReference type="AlphaFoldDB" id="A0A151TVE2"/>